<dbReference type="PANTHER" id="PTHR33910:SF1">
    <property type="entry name" value="PROTEIN TRANSLOCASE SUBUNIT SECE"/>
    <property type="match status" value="1"/>
</dbReference>
<dbReference type="Proteomes" id="UP000032431">
    <property type="component" value="Chromosome I"/>
</dbReference>
<evidence type="ECO:0000256" key="4">
    <source>
        <dbReference type="ARBA" id="ARBA00022692"/>
    </source>
</evidence>
<dbReference type="OrthoDB" id="9799073at2"/>
<dbReference type="STRING" id="29343.CCDG5_1492"/>
<dbReference type="HOGENOM" id="CLU_113663_5_0_9"/>
<evidence type="ECO:0000313" key="10">
    <source>
        <dbReference type="EMBL" id="CDZ24602.1"/>
    </source>
</evidence>
<dbReference type="EMBL" id="LM995447">
    <property type="protein sequence ID" value="CDZ24602.1"/>
    <property type="molecule type" value="Genomic_DNA"/>
</dbReference>
<dbReference type="GO" id="GO:0005886">
    <property type="term" value="C:plasma membrane"/>
    <property type="evidence" value="ECO:0007669"/>
    <property type="project" value="UniProtKB-SubCell"/>
</dbReference>
<evidence type="ECO:0000256" key="6">
    <source>
        <dbReference type="ARBA" id="ARBA00022989"/>
    </source>
</evidence>
<evidence type="ECO:0000256" key="5">
    <source>
        <dbReference type="ARBA" id="ARBA00022927"/>
    </source>
</evidence>
<dbReference type="HAMAP" id="MF_00422">
    <property type="entry name" value="SecE"/>
    <property type="match status" value="1"/>
</dbReference>
<dbReference type="InterPro" id="IPR005807">
    <property type="entry name" value="SecE_bac"/>
</dbReference>
<reference evidence="11" key="1">
    <citation type="submission" date="2014-07" db="EMBL/GenBank/DDBJ databases">
        <authorList>
            <person name="Wibberg D."/>
        </authorList>
    </citation>
    <scope>NUCLEOTIDE SEQUENCE [LARGE SCALE GENOMIC DNA]</scope>
    <source>
        <strain evidence="11">DG5</strain>
    </source>
</reference>
<keyword evidence="2 9" id="KW-0813">Transport</keyword>
<dbReference type="GO" id="GO:0008320">
    <property type="term" value="F:protein transmembrane transporter activity"/>
    <property type="evidence" value="ECO:0007669"/>
    <property type="project" value="UniProtKB-UniRule"/>
</dbReference>
<dbReference type="GO" id="GO:0065002">
    <property type="term" value="P:intracellular protein transmembrane transport"/>
    <property type="evidence" value="ECO:0007669"/>
    <property type="project" value="UniProtKB-UniRule"/>
</dbReference>
<feature type="transmembrane region" description="Helical" evidence="9">
    <location>
        <begin position="53"/>
        <end position="81"/>
    </location>
</feature>
<dbReference type="InterPro" id="IPR038379">
    <property type="entry name" value="SecE_sf"/>
</dbReference>
<organism evidence="10 11">
    <name type="scientific">[Clostridium] cellulosi</name>
    <dbReference type="NCBI Taxonomy" id="29343"/>
    <lineage>
        <taxon>Bacteria</taxon>
        <taxon>Bacillati</taxon>
        <taxon>Bacillota</taxon>
        <taxon>Clostridia</taxon>
        <taxon>Eubacteriales</taxon>
        <taxon>Oscillospiraceae</taxon>
        <taxon>Oscillospiraceae incertae sedis</taxon>
    </lineage>
</organism>
<comment type="function">
    <text evidence="9">Essential subunit of the Sec protein translocation channel SecYEG. Clamps together the 2 halves of SecY. May contact the channel plug during translocation.</text>
</comment>
<dbReference type="PRINTS" id="PR01650">
    <property type="entry name" value="SECETRNLCASE"/>
</dbReference>
<dbReference type="Gene3D" id="1.20.5.1030">
    <property type="entry name" value="Preprotein translocase secy subunit"/>
    <property type="match status" value="1"/>
</dbReference>
<dbReference type="NCBIfam" id="TIGR00964">
    <property type="entry name" value="secE_bact"/>
    <property type="match status" value="1"/>
</dbReference>
<comment type="similarity">
    <text evidence="9">Belongs to the SecE/SEC61-gamma family.</text>
</comment>
<keyword evidence="6 9" id="KW-1133">Transmembrane helix</keyword>
<dbReference type="GO" id="GO:0006605">
    <property type="term" value="P:protein targeting"/>
    <property type="evidence" value="ECO:0007669"/>
    <property type="project" value="UniProtKB-UniRule"/>
</dbReference>
<evidence type="ECO:0000256" key="9">
    <source>
        <dbReference type="HAMAP-Rule" id="MF_00422"/>
    </source>
</evidence>
<evidence type="ECO:0000313" key="11">
    <source>
        <dbReference type="Proteomes" id="UP000032431"/>
    </source>
</evidence>
<dbReference type="Pfam" id="PF00584">
    <property type="entry name" value="SecE"/>
    <property type="match status" value="1"/>
</dbReference>
<accession>A0A078KPZ3</accession>
<comment type="subunit">
    <text evidence="9">Component of the Sec protein translocase complex. Heterotrimer consisting of SecY, SecE and SecG subunits. The heterotrimers can form oligomers, although 1 heterotrimer is thought to be able to translocate proteins. Interacts with the ribosome. Interacts with SecDF, and other proteins may be involved. Interacts with SecA.</text>
</comment>
<sequence>MPDIEAKVKGKSVAKNKAGKKRTEGLKRYFTETKAEFKKIIWPTPKETFKQTAIVFLAILIFGVFIWALDSLAMSVFYNLLQKY</sequence>
<dbReference type="PATRIC" id="fig|29343.3.peg.1573"/>
<dbReference type="GO" id="GO:0043952">
    <property type="term" value="P:protein transport by the Sec complex"/>
    <property type="evidence" value="ECO:0007669"/>
    <property type="project" value="UniProtKB-UniRule"/>
</dbReference>
<dbReference type="KEGG" id="ccel:CCDG5_1492"/>
<evidence type="ECO:0000256" key="2">
    <source>
        <dbReference type="ARBA" id="ARBA00022448"/>
    </source>
</evidence>
<name>A0A078KPZ3_9FIRM</name>
<evidence type="ECO:0000256" key="1">
    <source>
        <dbReference type="ARBA" id="ARBA00004370"/>
    </source>
</evidence>
<dbReference type="AlphaFoldDB" id="A0A078KPZ3"/>
<keyword evidence="5 9" id="KW-0653">Protein transport</keyword>
<dbReference type="PANTHER" id="PTHR33910">
    <property type="entry name" value="PROTEIN TRANSLOCASE SUBUNIT SECE"/>
    <property type="match status" value="1"/>
</dbReference>
<gene>
    <name evidence="9" type="primary">secE</name>
    <name evidence="10" type="ORF">CCDG5_1492</name>
</gene>
<keyword evidence="8 9" id="KW-0472">Membrane</keyword>
<evidence type="ECO:0000256" key="7">
    <source>
        <dbReference type="ARBA" id="ARBA00023010"/>
    </source>
</evidence>
<keyword evidence="7 9" id="KW-0811">Translocation</keyword>
<dbReference type="InterPro" id="IPR001901">
    <property type="entry name" value="Translocase_SecE/Sec61-g"/>
</dbReference>
<evidence type="ECO:0000256" key="8">
    <source>
        <dbReference type="ARBA" id="ARBA00023136"/>
    </source>
</evidence>
<evidence type="ECO:0000256" key="3">
    <source>
        <dbReference type="ARBA" id="ARBA00022475"/>
    </source>
</evidence>
<dbReference type="GO" id="GO:0009306">
    <property type="term" value="P:protein secretion"/>
    <property type="evidence" value="ECO:0007669"/>
    <property type="project" value="UniProtKB-UniRule"/>
</dbReference>
<keyword evidence="11" id="KW-1185">Reference proteome</keyword>
<comment type="subcellular location">
    <subcellularLocation>
        <location evidence="9">Cell membrane</location>
        <topology evidence="9">Single-pass membrane protein</topology>
    </subcellularLocation>
    <subcellularLocation>
        <location evidence="1">Membrane</location>
    </subcellularLocation>
</comment>
<protein>
    <recommendedName>
        <fullName evidence="9">Protein translocase subunit SecE</fullName>
    </recommendedName>
</protein>
<keyword evidence="3 9" id="KW-1003">Cell membrane</keyword>
<proteinExistence type="inferred from homology"/>
<keyword evidence="4 9" id="KW-0812">Transmembrane</keyword>